<protein>
    <submittedName>
        <fullName evidence="1">Uncharacterized protein</fullName>
    </submittedName>
</protein>
<evidence type="ECO:0000313" key="1">
    <source>
        <dbReference type="EMBL" id="PYH43554.1"/>
    </source>
</evidence>
<evidence type="ECO:0000313" key="2">
    <source>
        <dbReference type="Proteomes" id="UP000248349"/>
    </source>
</evidence>
<dbReference type="Proteomes" id="UP000248349">
    <property type="component" value="Unassembled WGS sequence"/>
</dbReference>
<dbReference type="PROSITE" id="PS51257">
    <property type="entry name" value="PROKAR_LIPOPROTEIN"/>
    <property type="match status" value="1"/>
</dbReference>
<dbReference type="GeneID" id="37071466"/>
<name>A0A318ZB41_9EURO</name>
<dbReference type="RefSeq" id="XP_025429536.1">
    <property type="nucleotide sequence ID" value="XM_025570238.1"/>
</dbReference>
<dbReference type="AlphaFoldDB" id="A0A318ZB41"/>
<gene>
    <name evidence="1" type="ORF">BP01DRAFT_100962</name>
</gene>
<reference evidence="1 2" key="1">
    <citation type="submission" date="2016-12" db="EMBL/GenBank/DDBJ databases">
        <title>The genomes of Aspergillus section Nigri reveals drivers in fungal speciation.</title>
        <authorList>
            <consortium name="DOE Joint Genome Institute"/>
            <person name="Vesth T.C."/>
            <person name="Nybo J."/>
            <person name="Theobald S."/>
            <person name="Brandl J."/>
            <person name="Frisvad J.C."/>
            <person name="Nielsen K.F."/>
            <person name="Lyhne E.K."/>
            <person name="Kogle M.E."/>
            <person name="Kuo A."/>
            <person name="Riley R."/>
            <person name="Clum A."/>
            <person name="Nolan M."/>
            <person name="Lipzen A."/>
            <person name="Salamov A."/>
            <person name="Henrissat B."/>
            <person name="Wiebenga A."/>
            <person name="De Vries R.P."/>
            <person name="Grigoriev I.V."/>
            <person name="Mortensen U.H."/>
            <person name="Andersen M.R."/>
            <person name="Baker S.E."/>
        </authorList>
    </citation>
    <scope>NUCLEOTIDE SEQUENCE [LARGE SCALE GENOMIC DNA]</scope>
    <source>
        <strain evidence="1 2">JOP 1030-1</strain>
    </source>
</reference>
<dbReference type="EMBL" id="KZ821243">
    <property type="protein sequence ID" value="PYH43554.1"/>
    <property type="molecule type" value="Genomic_DNA"/>
</dbReference>
<proteinExistence type="predicted"/>
<keyword evidence="2" id="KW-1185">Reference proteome</keyword>
<sequence length="153" mass="16606">MKIDLQDCVDGGDGGVTELKRVVVVGYLLGSCNISHSKLDIAVDSQDVNVRPSAKRHARGVFNSKQGECCSHIRLPGLRGWLIVRLSNVSVRVKCQVRMTSAPDLSPLPPTRAISGDEDGVFGKKKKEMVVGAGVSAEKLKMDSRACIRDVRY</sequence>
<organism evidence="1 2">
    <name type="scientific">Aspergillus saccharolyticus JOP 1030-1</name>
    <dbReference type="NCBI Taxonomy" id="1450539"/>
    <lineage>
        <taxon>Eukaryota</taxon>
        <taxon>Fungi</taxon>
        <taxon>Dikarya</taxon>
        <taxon>Ascomycota</taxon>
        <taxon>Pezizomycotina</taxon>
        <taxon>Eurotiomycetes</taxon>
        <taxon>Eurotiomycetidae</taxon>
        <taxon>Eurotiales</taxon>
        <taxon>Aspergillaceae</taxon>
        <taxon>Aspergillus</taxon>
        <taxon>Aspergillus subgen. Circumdati</taxon>
    </lineage>
</organism>
<accession>A0A318ZB41</accession>